<dbReference type="STRING" id="6280.A0A0N4T827"/>
<comment type="similarity">
    <text evidence="1">Belongs to the class-I aminoacyl-tRNA synthetase family.</text>
</comment>
<dbReference type="WBParaSite" id="BPAG_0000436401-mRNA-1">
    <property type="protein sequence ID" value="BPAG_0000436401-mRNA-1"/>
    <property type="gene ID" value="BPAG_0000436401"/>
</dbReference>
<dbReference type="GO" id="GO:0005524">
    <property type="term" value="F:ATP binding"/>
    <property type="evidence" value="ECO:0007669"/>
    <property type="project" value="UniProtKB-KW"/>
</dbReference>
<keyword evidence="4" id="KW-0547">Nucleotide-binding</keyword>
<comment type="catalytic activity">
    <reaction evidence="9">
        <text>tRNA(Trp) + L-tryptophan + ATP = L-tryptophyl-tRNA(Trp) + AMP + diphosphate + H(+)</text>
        <dbReference type="Rhea" id="RHEA:24080"/>
        <dbReference type="Rhea" id="RHEA-COMP:9671"/>
        <dbReference type="Rhea" id="RHEA-COMP:9705"/>
        <dbReference type="ChEBI" id="CHEBI:15378"/>
        <dbReference type="ChEBI" id="CHEBI:30616"/>
        <dbReference type="ChEBI" id="CHEBI:33019"/>
        <dbReference type="ChEBI" id="CHEBI:57912"/>
        <dbReference type="ChEBI" id="CHEBI:78442"/>
        <dbReference type="ChEBI" id="CHEBI:78535"/>
        <dbReference type="ChEBI" id="CHEBI:456215"/>
        <dbReference type="EC" id="6.1.1.2"/>
    </reaction>
</comment>
<keyword evidence="7" id="KW-0030">Aminoacyl-tRNA synthetase</keyword>
<accession>A0A0N4T827</accession>
<dbReference type="PANTHER" id="PTHR10055:SF1">
    <property type="entry name" value="TRYPTOPHAN--TRNA LIGASE, CYTOPLASMIC"/>
    <property type="match status" value="1"/>
</dbReference>
<evidence type="ECO:0000256" key="1">
    <source>
        <dbReference type="ARBA" id="ARBA00005594"/>
    </source>
</evidence>
<dbReference type="EC" id="6.1.1.2" evidence="2"/>
<dbReference type="AlphaFoldDB" id="A0A0N4T827"/>
<evidence type="ECO:0000256" key="5">
    <source>
        <dbReference type="ARBA" id="ARBA00022840"/>
    </source>
</evidence>
<dbReference type="GO" id="GO:0004830">
    <property type="term" value="F:tryptophan-tRNA ligase activity"/>
    <property type="evidence" value="ECO:0007669"/>
    <property type="project" value="UniProtKB-EC"/>
</dbReference>
<dbReference type="Gene3D" id="1.10.240.10">
    <property type="entry name" value="Tyrosyl-Transfer RNA Synthetase"/>
    <property type="match status" value="1"/>
</dbReference>
<protein>
    <recommendedName>
        <fullName evidence="2">tryptophan--tRNA ligase</fullName>
        <ecNumber evidence="2">6.1.1.2</ecNumber>
    </recommendedName>
    <alternativeName>
        <fullName evidence="8">Tryptophanyl-tRNA synthetase</fullName>
    </alternativeName>
</protein>
<keyword evidence="5" id="KW-0067">ATP-binding</keyword>
<proteinExistence type="inferred from homology"/>
<evidence type="ECO:0000256" key="4">
    <source>
        <dbReference type="ARBA" id="ARBA00022741"/>
    </source>
</evidence>
<evidence type="ECO:0000256" key="7">
    <source>
        <dbReference type="ARBA" id="ARBA00023146"/>
    </source>
</evidence>
<dbReference type="GO" id="GO:0005737">
    <property type="term" value="C:cytoplasm"/>
    <property type="evidence" value="ECO:0007669"/>
    <property type="project" value="TreeGrafter"/>
</dbReference>
<organism evidence="10">
    <name type="scientific">Brugia pahangi</name>
    <name type="common">Filarial nematode worm</name>
    <dbReference type="NCBI Taxonomy" id="6280"/>
    <lineage>
        <taxon>Eukaryota</taxon>
        <taxon>Metazoa</taxon>
        <taxon>Ecdysozoa</taxon>
        <taxon>Nematoda</taxon>
        <taxon>Chromadorea</taxon>
        <taxon>Rhabditida</taxon>
        <taxon>Spirurina</taxon>
        <taxon>Spiruromorpha</taxon>
        <taxon>Filarioidea</taxon>
        <taxon>Onchocercidae</taxon>
        <taxon>Brugia</taxon>
    </lineage>
</organism>
<dbReference type="PANTHER" id="PTHR10055">
    <property type="entry name" value="TRYPTOPHANYL-TRNA SYNTHETASE"/>
    <property type="match status" value="1"/>
</dbReference>
<evidence type="ECO:0000313" key="10">
    <source>
        <dbReference type="WBParaSite" id="BPAG_0000436401-mRNA-1"/>
    </source>
</evidence>
<evidence type="ECO:0000256" key="3">
    <source>
        <dbReference type="ARBA" id="ARBA00022598"/>
    </source>
</evidence>
<sequence>LPSKIRRSFYLNISFQINKYAFSGGRDTVEEHRKYGGNCDVDISYQFLRYFMEDDDELESIRQRYANGELLTGELKAIAIKEVQRVMTELQNRRKEVTDEVVKSFTVPRKLKYDY</sequence>
<evidence type="ECO:0000256" key="2">
    <source>
        <dbReference type="ARBA" id="ARBA00013161"/>
    </source>
</evidence>
<name>A0A0N4T827_BRUPA</name>
<keyword evidence="6" id="KW-0648">Protein biosynthesis</keyword>
<dbReference type="GO" id="GO:0006436">
    <property type="term" value="P:tryptophanyl-tRNA aminoacylation"/>
    <property type="evidence" value="ECO:0007669"/>
    <property type="project" value="TreeGrafter"/>
</dbReference>
<dbReference type="FunFam" id="1.10.240.10:FF:000007">
    <property type="entry name" value="Tryptophan--tRNA ligase"/>
    <property type="match status" value="1"/>
</dbReference>
<evidence type="ECO:0000256" key="8">
    <source>
        <dbReference type="ARBA" id="ARBA00030268"/>
    </source>
</evidence>
<keyword evidence="3" id="KW-0436">Ligase</keyword>
<evidence type="ECO:0000256" key="6">
    <source>
        <dbReference type="ARBA" id="ARBA00022917"/>
    </source>
</evidence>
<dbReference type="SUPFAM" id="SSF52374">
    <property type="entry name" value="Nucleotidylyl transferase"/>
    <property type="match status" value="1"/>
</dbReference>
<reference evidence="10" key="1">
    <citation type="submission" date="2017-02" db="UniProtKB">
        <authorList>
            <consortium name="WormBaseParasite"/>
        </authorList>
    </citation>
    <scope>IDENTIFICATION</scope>
</reference>
<evidence type="ECO:0000256" key="9">
    <source>
        <dbReference type="ARBA" id="ARBA00049929"/>
    </source>
</evidence>